<dbReference type="PANTHER" id="PTHR35041">
    <property type="entry name" value="MEDIATOR OF RNA POLYMERASE II TRANSCRIPTION SUBUNIT 1"/>
    <property type="match status" value="1"/>
</dbReference>
<organism evidence="3 4">
    <name type="scientific">Cladorrhinum samala</name>
    <dbReference type="NCBI Taxonomy" id="585594"/>
    <lineage>
        <taxon>Eukaryota</taxon>
        <taxon>Fungi</taxon>
        <taxon>Dikarya</taxon>
        <taxon>Ascomycota</taxon>
        <taxon>Pezizomycotina</taxon>
        <taxon>Sordariomycetes</taxon>
        <taxon>Sordariomycetidae</taxon>
        <taxon>Sordariales</taxon>
        <taxon>Podosporaceae</taxon>
        <taxon>Cladorrhinum</taxon>
    </lineage>
</organism>
<evidence type="ECO:0000313" key="4">
    <source>
        <dbReference type="Proteomes" id="UP001321749"/>
    </source>
</evidence>
<feature type="transmembrane region" description="Helical" evidence="2">
    <location>
        <begin position="527"/>
        <end position="549"/>
    </location>
</feature>
<feature type="compositionally biased region" description="Polar residues" evidence="1">
    <location>
        <begin position="607"/>
        <end position="624"/>
    </location>
</feature>
<protein>
    <submittedName>
        <fullName evidence="3">Uncharacterized protein</fullName>
    </submittedName>
</protein>
<accession>A0AAV9HFN0</accession>
<evidence type="ECO:0000256" key="2">
    <source>
        <dbReference type="SAM" id="Phobius"/>
    </source>
</evidence>
<reference evidence="3" key="1">
    <citation type="journal article" date="2023" name="Mol. Phylogenet. Evol.">
        <title>Genome-scale phylogeny and comparative genomics of the fungal order Sordariales.</title>
        <authorList>
            <person name="Hensen N."/>
            <person name="Bonometti L."/>
            <person name="Westerberg I."/>
            <person name="Brannstrom I.O."/>
            <person name="Guillou S."/>
            <person name="Cros-Aarteil S."/>
            <person name="Calhoun S."/>
            <person name="Haridas S."/>
            <person name="Kuo A."/>
            <person name="Mondo S."/>
            <person name="Pangilinan J."/>
            <person name="Riley R."/>
            <person name="LaButti K."/>
            <person name="Andreopoulos B."/>
            <person name="Lipzen A."/>
            <person name="Chen C."/>
            <person name="Yan M."/>
            <person name="Daum C."/>
            <person name="Ng V."/>
            <person name="Clum A."/>
            <person name="Steindorff A."/>
            <person name="Ohm R.A."/>
            <person name="Martin F."/>
            <person name="Silar P."/>
            <person name="Natvig D.O."/>
            <person name="Lalanne C."/>
            <person name="Gautier V."/>
            <person name="Ament-Velasquez S.L."/>
            <person name="Kruys A."/>
            <person name="Hutchinson M.I."/>
            <person name="Powell A.J."/>
            <person name="Barry K."/>
            <person name="Miller A.N."/>
            <person name="Grigoriev I.V."/>
            <person name="Debuchy R."/>
            <person name="Gladieux P."/>
            <person name="Hiltunen Thoren M."/>
            <person name="Johannesson H."/>
        </authorList>
    </citation>
    <scope>NUCLEOTIDE SEQUENCE</scope>
    <source>
        <strain evidence="3">PSN324</strain>
    </source>
</reference>
<evidence type="ECO:0000256" key="1">
    <source>
        <dbReference type="SAM" id="MobiDB-lite"/>
    </source>
</evidence>
<reference evidence="3" key="2">
    <citation type="submission" date="2023-06" db="EMBL/GenBank/DDBJ databases">
        <authorList>
            <consortium name="Lawrence Berkeley National Laboratory"/>
            <person name="Mondo S.J."/>
            <person name="Hensen N."/>
            <person name="Bonometti L."/>
            <person name="Westerberg I."/>
            <person name="Brannstrom I.O."/>
            <person name="Guillou S."/>
            <person name="Cros-Aarteil S."/>
            <person name="Calhoun S."/>
            <person name="Haridas S."/>
            <person name="Kuo A."/>
            <person name="Pangilinan J."/>
            <person name="Riley R."/>
            <person name="Labutti K."/>
            <person name="Andreopoulos B."/>
            <person name="Lipzen A."/>
            <person name="Chen C."/>
            <person name="Yanf M."/>
            <person name="Daum C."/>
            <person name="Ng V."/>
            <person name="Clum A."/>
            <person name="Steindorff A."/>
            <person name="Ohm R."/>
            <person name="Martin F."/>
            <person name="Silar P."/>
            <person name="Natvig D."/>
            <person name="Lalanne C."/>
            <person name="Gautier V."/>
            <person name="Ament-Velasquez S.L."/>
            <person name="Kruys A."/>
            <person name="Hutchinson M.I."/>
            <person name="Powell A.J."/>
            <person name="Barry K."/>
            <person name="Miller A.N."/>
            <person name="Grigoriev I.V."/>
            <person name="Debuchy R."/>
            <person name="Gladieux P."/>
            <person name="Thoren M.H."/>
            <person name="Johannesson H."/>
        </authorList>
    </citation>
    <scope>NUCLEOTIDE SEQUENCE</scope>
    <source>
        <strain evidence="3">PSN324</strain>
    </source>
</reference>
<gene>
    <name evidence="3" type="ORF">QBC42DRAFT_299192</name>
</gene>
<keyword evidence="2" id="KW-0472">Membrane</keyword>
<sequence length="648" mass="71710">MDAPRGRWGLHWQAPSTMVAFFIFGVTMAVGHHLFYKRLEGKLVVGTSSDWDLEAFLHGQEWKIRFGTALAFLTQSLFAKAIDQAFQQTVWVAARNKAITVDGLDAMFSAGSSLLSFSKLEFLRKATLGALLGLLKWLIPLSALVTPATLTVIPWTSFSNSTKPVPAVNFSIIEPLYHFYESVREMDYGFLSNNGITPKLTRILSSAATSLQILPMKAIAPNSTYEMTFHGPSLRCSRPEPIIHEAIHLMVNSTYEVVYQWTPERFAQEMSWVAFAPTENIFQYVYLGLKGTIPLASNKTRVEFLKFARICILQGDSFDNQYLCEGVVGFDESNARNVTYEYMSTLKSADGSANYGRIWVWVNASTTYDCVLTDTEYSARFVYSESESMQRVDPGYNFTWTENDLYGSYFATAGALSNFLTGAIRSDSEGSLIVRQTRITESAIFGALNLKSEVGDSGPGLSSRVITPEIRALARGKTAGELIEELSRNFTLSLFSVDQVLSMNLTEAVVTVSSQANVYAYASRNLVITYAVTSALSLIAILVGLVSLLRNGVSHEIGFLAFLLTTRNPRLDNFTLDQSMGALPHSEKVKETKLRFGFIRGSNGNMMQPEWQSLKTSSGDDQGQTGPGRVGFGFENEVQPLIKGTAYL</sequence>
<proteinExistence type="predicted"/>
<keyword evidence="4" id="KW-1185">Reference proteome</keyword>
<feature type="region of interest" description="Disordered" evidence="1">
    <location>
        <begin position="607"/>
        <end position="632"/>
    </location>
</feature>
<dbReference type="AlphaFoldDB" id="A0AAV9HFN0"/>
<name>A0AAV9HFN0_9PEZI</name>
<comment type="caution">
    <text evidence="3">The sequence shown here is derived from an EMBL/GenBank/DDBJ whole genome shotgun (WGS) entry which is preliminary data.</text>
</comment>
<keyword evidence="2" id="KW-0812">Transmembrane</keyword>
<feature type="transmembrane region" description="Helical" evidence="2">
    <location>
        <begin position="12"/>
        <end position="35"/>
    </location>
</feature>
<dbReference type="Proteomes" id="UP001321749">
    <property type="component" value="Unassembled WGS sequence"/>
</dbReference>
<dbReference type="PANTHER" id="PTHR35041:SF6">
    <property type="entry name" value="FORMYLMETHIONINE DEFORMYLASE-LIKE PROTEIN-RELATED"/>
    <property type="match status" value="1"/>
</dbReference>
<dbReference type="EMBL" id="MU865030">
    <property type="protein sequence ID" value="KAK4459662.1"/>
    <property type="molecule type" value="Genomic_DNA"/>
</dbReference>
<keyword evidence="2" id="KW-1133">Transmembrane helix</keyword>
<evidence type="ECO:0000313" key="3">
    <source>
        <dbReference type="EMBL" id="KAK4459662.1"/>
    </source>
</evidence>